<protein>
    <submittedName>
        <fullName evidence="1">Uncharacterized protein</fullName>
    </submittedName>
</protein>
<name>B0RKN4_YEREN</name>
<geneLocation type="plasmid" evidence="1">
    <name>pYE854</name>
</geneLocation>
<sequence length="83" mass="9139">MKVCTTLNATPLCTKCMANECRKVFGVITGRLNVTLSRFARVTAARNQVRGVSSLMVSPCSFTHSGAYFLGRNVARYSCTRRT</sequence>
<proteinExistence type="predicted"/>
<evidence type="ECO:0000313" key="1">
    <source>
        <dbReference type="EMBL" id="CAP20141.1"/>
    </source>
</evidence>
<reference evidence="1" key="1">
    <citation type="journal article" date="2008" name="J. Bacteriol.">
        <title>Genetic and functional properties of the self-transmissible Yersinia enterocolitica plasmid pYE854, which mobilizes the virulence plasmid pYV.</title>
        <authorList>
            <person name="Hammerl J.A."/>
            <person name="Klein I."/>
            <person name="Lanka E."/>
            <person name="Appel B."/>
            <person name="Hertwig S."/>
        </authorList>
    </citation>
    <scope>NUCLEOTIDE SEQUENCE [LARGE SCALE GENOMIC DNA]</scope>
    <source>
        <strain evidence="1">29854</strain>
        <plasmid evidence="1">pYE854</plasmid>
    </source>
</reference>
<organism evidence="1">
    <name type="scientific">Yersinia enterocolitica</name>
    <dbReference type="NCBI Taxonomy" id="630"/>
    <lineage>
        <taxon>Bacteria</taxon>
        <taxon>Pseudomonadati</taxon>
        <taxon>Pseudomonadota</taxon>
        <taxon>Gammaproteobacteria</taxon>
        <taxon>Enterobacterales</taxon>
        <taxon>Yersiniaceae</taxon>
        <taxon>Yersinia</taxon>
    </lineage>
</organism>
<accession>B0RKN4</accession>
<dbReference type="EMBL" id="AM905950">
    <property type="protein sequence ID" value="CAP20141.1"/>
    <property type="molecule type" value="Genomic_DNA"/>
</dbReference>
<dbReference type="AlphaFoldDB" id="B0RKN4"/>
<keyword evidence="1" id="KW-0614">Plasmid</keyword>